<keyword evidence="2" id="KW-1185">Reference proteome</keyword>
<dbReference type="Proteomes" id="UP001529514">
    <property type="component" value="Chromosome"/>
</dbReference>
<gene>
    <name evidence="1" type="ORF">TCT1_31490</name>
</gene>
<protein>
    <recommendedName>
        <fullName evidence="3">Secreted protein</fullName>
    </recommendedName>
</protein>
<accession>A0ABN7C771</accession>
<proteinExistence type="predicted"/>
<sequence length="78" mass="8581">MIQSFIVKYAALLAAIILSIFLLSSLSVVIPLDSTISVTLIPNTQCEIQKCGINFKLDEKQPNFKEVGKKTAKEIILS</sequence>
<evidence type="ECO:0008006" key="3">
    <source>
        <dbReference type="Google" id="ProtNLM"/>
    </source>
</evidence>
<reference evidence="1 2" key="1">
    <citation type="submission" date="2023-10" db="EMBL/GenBank/DDBJ databases">
        <title>Xenorhabdus taiwanensis sp. nov., a symbiotic bacterium associated with the entomopathogenic nematode Steinernema taiwanensis.</title>
        <authorList>
            <person name="Tseng C.T."/>
            <person name="Shu H.Y."/>
            <person name="Chen M.H."/>
            <person name="Fang Y.J."/>
            <person name="Wu T.L."/>
            <person name="Lin Y.C."/>
            <person name="Huang C.J."/>
        </authorList>
    </citation>
    <scope>NUCLEOTIDE SEQUENCE [LARGE SCALE GENOMIC DNA]</scope>
    <source>
        <strain evidence="1 2">TCT-1</strain>
    </source>
</reference>
<evidence type="ECO:0000313" key="2">
    <source>
        <dbReference type="Proteomes" id="UP001529514"/>
    </source>
</evidence>
<name>A0ABN7C771_9GAMM</name>
<evidence type="ECO:0000313" key="1">
    <source>
        <dbReference type="EMBL" id="BET98228.1"/>
    </source>
</evidence>
<dbReference type="EMBL" id="AP028978">
    <property type="protein sequence ID" value="BET98228.1"/>
    <property type="molecule type" value="Genomic_DNA"/>
</dbReference>
<organism evidence="1 2">
    <name type="scientific">Xenorhabdus taiwanensis</name>
    <dbReference type="NCBI Taxonomy" id="3085177"/>
    <lineage>
        <taxon>Bacteria</taxon>
        <taxon>Pseudomonadati</taxon>
        <taxon>Pseudomonadota</taxon>
        <taxon>Gammaproteobacteria</taxon>
        <taxon>Enterobacterales</taxon>
        <taxon>Morganellaceae</taxon>
        <taxon>Xenorhabdus</taxon>
    </lineage>
</organism>